<comment type="subcellular location">
    <subcellularLocation>
        <location evidence="1">Nucleus</location>
    </subcellularLocation>
</comment>
<feature type="transmembrane region" description="Helical" evidence="2">
    <location>
        <begin position="181"/>
        <end position="202"/>
    </location>
</feature>
<organism evidence="4 5">
    <name type="scientific">Haemaphysalis longicornis</name>
    <name type="common">Bush tick</name>
    <dbReference type="NCBI Taxonomy" id="44386"/>
    <lineage>
        <taxon>Eukaryota</taxon>
        <taxon>Metazoa</taxon>
        <taxon>Ecdysozoa</taxon>
        <taxon>Arthropoda</taxon>
        <taxon>Chelicerata</taxon>
        <taxon>Arachnida</taxon>
        <taxon>Acari</taxon>
        <taxon>Parasitiformes</taxon>
        <taxon>Ixodida</taxon>
        <taxon>Ixodoidea</taxon>
        <taxon>Ixodidae</taxon>
        <taxon>Haemaphysalinae</taxon>
        <taxon>Haemaphysalis</taxon>
    </lineage>
</organism>
<comment type="caution">
    <text evidence="4">The sequence shown here is derived from an EMBL/GenBank/DDBJ whole genome shotgun (WGS) entry which is preliminary data.</text>
</comment>
<evidence type="ECO:0000256" key="2">
    <source>
        <dbReference type="SAM" id="Phobius"/>
    </source>
</evidence>
<keyword evidence="2" id="KW-0812">Transmembrane</keyword>
<keyword evidence="2" id="KW-0472">Membrane</keyword>
<name>A0A9J6GVG7_HAELO</name>
<evidence type="ECO:0000313" key="4">
    <source>
        <dbReference type="EMBL" id="KAH9378276.1"/>
    </source>
</evidence>
<reference evidence="4 5" key="1">
    <citation type="journal article" date="2020" name="Cell">
        <title>Large-Scale Comparative Analyses of Tick Genomes Elucidate Their Genetic Diversity and Vector Capacities.</title>
        <authorList>
            <consortium name="Tick Genome and Microbiome Consortium (TIGMIC)"/>
            <person name="Jia N."/>
            <person name="Wang J."/>
            <person name="Shi W."/>
            <person name="Du L."/>
            <person name="Sun Y."/>
            <person name="Zhan W."/>
            <person name="Jiang J.F."/>
            <person name="Wang Q."/>
            <person name="Zhang B."/>
            <person name="Ji P."/>
            <person name="Bell-Sakyi L."/>
            <person name="Cui X.M."/>
            <person name="Yuan T.T."/>
            <person name="Jiang B.G."/>
            <person name="Yang W.F."/>
            <person name="Lam T.T."/>
            <person name="Chang Q.C."/>
            <person name="Ding S.J."/>
            <person name="Wang X.J."/>
            <person name="Zhu J.G."/>
            <person name="Ruan X.D."/>
            <person name="Zhao L."/>
            <person name="Wei J.T."/>
            <person name="Ye R.Z."/>
            <person name="Que T.C."/>
            <person name="Du C.H."/>
            <person name="Zhou Y.H."/>
            <person name="Cheng J.X."/>
            <person name="Dai P.F."/>
            <person name="Guo W.B."/>
            <person name="Han X.H."/>
            <person name="Huang E.J."/>
            <person name="Li L.F."/>
            <person name="Wei W."/>
            <person name="Gao Y.C."/>
            <person name="Liu J.Z."/>
            <person name="Shao H.Z."/>
            <person name="Wang X."/>
            <person name="Wang C.C."/>
            <person name="Yang T.C."/>
            <person name="Huo Q.B."/>
            <person name="Li W."/>
            <person name="Chen H.Y."/>
            <person name="Chen S.E."/>
            <person name="Zhou L.G."/>
            <person name="Ni X.B."/>
            <person name="Tian J.H."/>
            <person name="Sheng Y."/>
            <person name="Liu T."/>
            <person name="Pan Y.S."/>
            <person name="Xia L.Y."/>
            <person name="Li J."/>
            <person name="Zhao F."/>
            <person name="Cao W.C."/>
        </authorList>
    </citation>
    <scope>NUCLEOTIDE SEQUENCE [LARGE SCALE GENOMIC DNA]</scope>
    <source>
        <strain evidence="4">HaeL-2018</strain>
    </source>
</reference>
<dbReference type="Proteomes" id="UP000821853">
    <property type="component" value="Unassembled WGS sequence"/>
</dbReference>
<dbReference type="InterPro" id="IPR002492">
    <property type="entry name" value="Transposase_Tc1-like"/>
</dbReference>
<feature type="domain" description="Transposase Tc1-like" evidence="3">
    <location>
        <begin position="68"/>
        <end position="133"/>
    </location>
</feature>
<dbReference type="SUPFAM" id="SSF46689">
    <property type="entry name" value="Homeodomain-like"/>
    <property type="match status" value="1"/>
</dbReference>
<dbReference type="Gene3D" id="3.30.420.10">
    <property type="entry name" value="Ribonuclease H-like superfamily/Ribonuclease H"/>
    <property type="match status" value="1"/>
</dbReference>
<dbReference type="GO" id="GO:0005634">
    <property type="term" value="C:nucleus"/>
    <property type="evidence" value="ECO:0007669"/>
    <property type="project" value="UniProtKB-SubCell"/>
</dbReference>
<dbReference type="OrthoDB" id="6376364at2759"/>
<sequence length="203" mass="23183">MPPRIPQAKRLQIIGMSMSGLAQKKIAQATRVAEASVGRIIRAYRDEGRVADAPRCLTKKTTEEEDLQIVSCVSDNPFITAGEIRAVLGLNVSNELIRQRLREAGMRNRIAARKPLLSDNARTKRLAFAQKHLQWTVDDWHNVAFTDESSFCTQWDQTQKYTGQSLQGKSFYFWLSTRWRVVLHTVLLVLLVTVNNLHLTLFF</sequence>
<evidence type="ECO:0000259" key="3">
    <source>
        <dbReference type="Pfam" id="PF01498"/>
    </source>
</evidence>
<dbReference type="GO" id="GO:0015074">
    <property type="term" value="P:DNA integration"/>
    <property type="evidence" value="ECO:0007669"/>
    <property type="project" value="InterPro"/>
</dbReference>
<gene>
    <name evidence="4" type="ORF">HPB48_018553</name>
</gene>
<dbReference type="Gene3D" id="1.10.10.10">
    <property type="entry name" value="Winged helix-like DNA-binding domain superfamily/Winged helix DNA-binding domain"/>
    <property type="match status" value="1"/>
</dbReference>
<dbReference type="AlphaFoldDB" id="A0A9J6GVG7"/>
<accession>A0A9J6GVG7</accession>
<dbReference type="OMA" id="CLNIRAS"/>
<dbReference type="InterPro" id="IPR036397">
    <property type="entry name" value="RNaseH_sf"/>
</dbReference>
<dbReference type="VEuPathDB" id="VectorBase:HLOH_065176"/>
<dbReference type="InterPro" id="IPR009057">
    <property type="entry name" value="Homeodomain-like_sf"/>
</dbReference>
<protein>
    <recommendedName>
        <fullName evidence="3">Transposase Tc1-like domain-containing protein</fullName>
    </recommendedName>
</protein>
<dbReference type="Pfam" id="PF01498">
    <property type="entry name" value="HTH_Tnp_Tc3_2"/>
    <property type="match status" value="1"/>
</dbReference>
<evidence type="ECO:0000256" key="1">
    <source>
        <dbReference type="ARBA" id="ARBA00004123"/>
    </source>
</evidence>
<keyword evidence="2" id="KW-1133">Transmembrane helix</keyword>
<keyword evidence="5" id="KW-1185">Reference proteome</keyword>
<dbReference type="EMBL" id="JABSTR010000008">
    <property type="protein sequence ID" value="KAH9378276.1"/>
    <property type="molecule type" value="Genomic_DNA"/>
</dbReference>
<proteinExistence type="predicted"/>
<evidence type="ECO:0000313" key="5">
    <source>
        <dbReference type="Proteomes" id="UP000821853"/>
    </source>
</evidence>
<dbReference type="InterPro" id="IPR036388">
    <property type="entry name" value="WH-like_DNA-bd_sf"/>
</dbReference>
<dbReference type="GO" id="GO:0006313">
    <property type="term" value="P:DNA transposition"/>
    <property type="evidence" value="ECO:0007669"/>
    <property type="project" value="InterPro"/>
</dbReference>
<dbReference type="GO" id="GO:0003677">
    <property type="term" value="F:DNA binding"/>
    <property type="evidence" value="ECO:0007669"/>
    <property type="project" value="InterPro"/>
</dbReference>